<dbReference type="PANTHER" id="PTHR30193:SF37">
    <property type="entry name" value="INNER MEMBRANE ABC TRANSPORTER PERMEASE PROTEIN YCJO"/>
    <property type="match status" value="1"/>
</dbReference>
<dbReference type="AlphaFoldDB" id="A0A7V5M0A9"/>
<feature type="domain" description="ABC transmembrane type-1" evidence="8">
    <location>
        <begin position="76"/>
        <end position="288"/>
    </location>
</feature>
<dbReference type="EMBL" id="DRTT01000131">
    <property type="protein sequence ID" value="HHF98762.1"/>
    <property type="molecule type" value="Genomic_DNA"/>
</dbReference>
<evidence type="ECO:0000256" key="6">
    <source>
        <dbReference type="ARBA" id="ARBA00023136"/>
    </source>
</evidence>
<comment type="subcellular location">
    <subcellularLocation>
        <location evidence="1 7">Cell membrane</location>
        <topology evidence="1 7">Multi-pass membrane protein</topology>
    </subcellularLocation>
</comment>
<feature type="transmembrane region" description="Helical" evidence="7">
    <location>
        <begin position="75"/>
        <end position="98"/>
    </location>
</feature>
<keyword evidence="6 7" id="KW-0472">Membrane</keyword>
<keyword evidence="5 7" id="KW-1133">Transmembrane helix</keyword>
<dbReference type="InterPro" id="IPR051393">
    <property type="entry name" value="ABC_transporter_permease"/>
</dbReference>
<keyword evidence="2 7" id="KW-0813">Transport</keyword>
<keyword evidence="4 7" id="KW-0812">Transmembrane</keyword>
<evidence type="ECO:0000256" key="2">
    <source>
        <dbReference type="ARBA" id="ARBA00022448"/>
    </source>
</evidence>
<evidence type="ECO:0000259" key="8">
    <source>
        <dbReference type="PROSITE" id="PS50928"/>
    </source>
</evidence>
<feature type="transmembrane region" description="Helical" evidence="7">
    <location>
        <begin position="161"/>
        <end position="184"/>
    </location>
</feature>
<dbReference type="GO" id="GO:0005886">
    <property type="term" value="C:plasma membrane"/>
    <property type="evidence" value="ECO:0007669"/>
    <property type="project" value="UniProtKB-SubCell"/>
</dbReference>
<protein>
    <submittedName>
        <fullName evidence="9">Sugar ABC transporter permease</fullName>
    </submittedName>
</protein>
<comment type="caution">
    <text evidence="9">The sequence shown here is derived from an EMBL/GenBank/DDBJ whole genome shotgun (WGS) entry which is preliminary data.</text>
</comment>
<dbReference type="PROSITE" id="PS50928">
    <property type="entry name" value="ABC_TM1"/>
    <property type="match status" value="1"/>
</dbReference>
<comment type="similarity">
    <text evidence="7">Belongs to the binding-protein-dependent transport system permease family.</text>
</comment>
<dbReference type="SUPFAM" id="SSF161098">
    <property type="entry name" value="MetI-like"/>
    <property type="match status" value="1"/>
</dbReference>
<evidence type="ECO:0000256" key="3">
    <source>
        <dbReference type="ARBA" id="ARBA00022475"/>
    </source>
</evidence>
<evidence type="ECO:0000256" key="7">
    <source>
        <dbReference type="RuleBase" id="RU363032"/>
    </source>
</evidence>
<dbReference type="CDD" id="cd06261">
    <property type="entry name" value="TM_PBP2"/>
    <property type="match status" value="1"/>
</dbReference>
<dbReference type="GO" id="GO:0055085">
    <property type="term" value="P:transmembrane transport"/>
    <property type="evidence" value="ECO:0007669"/>
    <property type="project" value="InterPro"/>
</dbReference>
<feature type="transmembrane region" description="Helical" evidence="7">
    <location>
        <begin position="221"/>
        <end position="247"/>
    </location>
</feature>
<evidence type="ECO:0000256" key="4">
    <source>
        <dbReference type="ARBA" id="ARBA00022692"/>
    </source>
</evidence>
<dbReference type="Proteomes" id="UP000886070">
    <property type="component" value="Unassembled WGS sequence"/>
</dbReference>
<reference evidence="9" key="1">
    <citation type="journal article" date="2020" name="mSystems">
        <title>Genome- and Community-Level Interaction Insights into Carbon Utilization and Element Cycling Functions of Hydrothermarchaeota in Hydrothermal Sediment.</title>
        <authorList>
            <person name="Zhou Z."/>
            <person name="Liu Y."/>
            <person name="Xu W."/>
            <person name="Pan J."/>
            <person name="Luo Z.H."/>
            <person name="Li M."/>
        </authorList>
    </citation>
    <scope>NUCLEOTIDE SEQUENCE [LARGE SCALE GENOMIC DNA]</scope>
    <source>
        <strain evidence="9">HyVt-92</strain>
    </source>
</reference>
<dbReference type="PANTHER" id="PTHR30193">
    <property type="entry name" value="ABC TRANSPORTER PERMEASE PROTEIN"/>
    <property type="match status" value="1"/>
</dbReference>
<dbReference type="InterPro" id="IPR000515">
    <property type="entry name" value="MetI-like"/>
</dbReference>
<evidence type="ECO:0000256" key="5">
    <source>
        <dbReference type="ARBA" id="ARBA00022989"/>
    </source>
</evidence>
<dbReference type="InterPro" id="IPR035906">
    <property type="entry name" value="MetI-like_sf"/>
</dbReference>
<keyword evidence="3" id="KW-1003">Cell membrane</keyword>
<dbReference type="Gene3D" id="1.10.3720.10">
    <property type="entry name" value="MetI-like"/>
    <property type="match status" value="1"/>
</dbReference>
<evidence type="ECO:0000256" key="1">
    <source>
        <dbReference type="ARBA" id="ARBA00004651"/>
    </source>
</evidence>
<name>A0A7V5M0A9_UNCAE</name>
<dbReference type="Pfam" id="PF00528">
    <property type="entry name" value="BPD_transp_1"/>
    <property type="match status" value="1"/>
</dbReference>
<sequence>MSNFTLRKKKRRLGVEYVGYVFLLPFIIYLAVWKIFPMAYLSVLSFFKWDLISSPEFVGLKNYIRLAHSEKYWAAFYHTFLYIGGVLVISISAALLLATLFKGLDVKGRTIFLTAIFIPYIISESAGGYMWMWMLEEGGLINYYLTKLGFSPIHWLSTPKWAMFSIIMMSSWRLTGYNAVIFFIGLQSIPEIYYEAAKIDGATGFKSFWHITLPLVRPMMLYVLVMSMIVVSQAFTPIYVLTGGGPYGSTDVLLLRTYNMAFENYQMGYASAISMTLCVILMIIMYIQFKYLKPAEG</sequence>
<evidence type="ECO:0000313" key="9">
    <source>
        <dbReference type="EMBL" id="HHF98762.1"/>
    </source>
</evidence>
<feature type="transmembrane region" description="Helical" evidence="7">
    <location>
        <begin position="17"/>
        <end position="36"/>
    </location>
</feature>
<accession>A0A7V5M0A9</accession>
<proteinExistence type="inferred from homology"/>
<gene>
    <name evidence="9" type="ORF">ENL39_04680</name>
</gene>
<feature type="transmembrane region" description="Helical" evidence="7">
    <location>
        <begin position="267"/>
        <end position="287"/>
    </location>
</feature>
<organism evidence="9">
    <name type="scientific">Aerophobetes bacterium</name>
    <dbReference type="NCBI Taxonomy" id="2030807"/>
    <lineage>
        <taxon>Bacteria</taxon>
        <taxon>Candidatus Aerophobota</taxon>
    </lineage>
</organism>
<feature type="transmembrane region" description="Helical" evidence="7">
    <location>
        <begin position="110"/>
        <end position="132"/>
    </location>
</feature>